<evidence type="ECO:0008006" key="4">
    <source>
        <dbReference type="Google" id="ProtNLM"/>
    </source>
</evidence>
<keyword evidence="3" id="KW-1185">Reference proteome</keyword>
<dbReference type="EMBL" id="VOHS01000004">
    <property type="protein sequence ID" value="TWW01423.1"/>
    <property type="molecule type" value="Genomic_DNA"/>
</dbReference>
<comment type="caution">
    <text evidence="2">The sequence shown here is derived from an EMBL/GenBank/DDBJ whole genome shotgun (WGS) entry which is preliminary data.</text>
</comment>
<evidence type="ECO:0000256" key="1">
    <source>
        <dbReference type="SAM" id="SignalP"/>
    </source>
</evidence>
<gene>
    <name evidence="2" type="ORF">FEF09_05340</name>
</gene>
<dbReference type="RefSeq" id="WP_146304156.1">
    <property type="nucleotide sequence ID" value="NZ_VOHS01000004.1"/>
</dbReference>
<sequence>MKKSLLLMTCICFLSVTYLKADTGKPSPFIHKYVAEEWMKSKEGVWEGLKDKKTYWYKLDKDAKLWWSTNGKKWAAVEDGMWADKDGKWLKIGDGKLWWSADKGANWGEVPEWKWEGPKGHWYKFDKDWSLWVAKSE</sequence>
<dbReference type="Proteomes" id="UP000318815">
    <property type="component" value="Unassembled WGS sequence"/>
</dbReference>
<accession>A0A5C6LVZ5</accession>
<proteinExistence type="predicted"/>
<dbReference type="OrthoDB" id="670594at2"/>
<feature type="chain" id="PRO_5022777490" description="WWE domain-containing protein" evidence="1">
    <location>
        <begin position="22"/>
        <end position="137"/>
    </location>
</feature>
<name>A0A5C6LVZ5_9BACT</name>
<dbReference type="AlphaFoldDB" id="A0A5C6LVZ5"/>
<evidence type="ECO:0000313" key="3">
    <source>
        <dbReference type="Proteomes" id="UP000318815"/>
    </source>
</evidence>
<keyword evidence="1" id="KW-0732">Signal</keyword>
<reference evidence="2 3" key="1">
    <citation type="submission" date="2019-08" db="EMBL/GenBank/DDBJ databases">
        <title>Whole genome sequencing of chitin degrading bacteria Chitinophaga pinensis YS16.</title>
        <authorList>
            <person name="Singh R.P."/>
            <person name="Manchanda G."/>
            <person name="Maurya I.K."/>
            <person name="Joshi N.K."/>
            <person name="Srivastava A.K."/>
        </authorList>
    </citation>
    <scope>NUCLEOTIDE SEQUENCE [LARGE SCALE GENOMIC DNA]</scope>
    <source>
        <strain evidence="2 3">YS-16</strain>
    </source>
</reference>
<protein>
    <recommendedName>
        <fullName evidence="4">WWE domain-containing protein</fullName>
    </recommendedName>
</protein>
<feature type="signal peptide" evidence="1">
    <location>
        <begin position="1"/>
        <end position="21"/>
    </location>
</feature>
<evidence type="ECO:0000313" key="2">
    <source>
        <dbReference type="EMBL" id="TWW01423.1"/>
    </source>
</evidence>
<organism evidence="2 3">
    <name type="scientific">Chitinophaga pinensis</name>
    <dbReference type="NCBI Taxonomy" id="79329"/>
    <lineage>
        <taxon>Bacteria</taxon>
        <taxon>Pseudomonadati</taxon>
        <taxon>Bacteroidota</taxon>
        <taxon>Chitinophagia</taxon>
        <taxon>Chitinophagales</taxon>
        <taxon>Chitinophagaceae</taxon>
        <taxon>Chitinophaga</taxon>
    </lineage>
</organism>